<accession>A0AB39W744</accession>
<organism evidence="1">
    <name type="scientific">Flavobacterium sp. WC2409</name>
    <dbReference type="NCBI Taxonomy" id="3234139"/>
    <lineage>
        <taxon>Bacteria</taxon>
        <taxon>Pseudomonadati</taxon>
        <taxon>Bacteroidota</taxon>
        <taxon>Flavobacteriia</taxon>
        <taxon>Flavobacteriales</taxon>
        <taxon>Flavobacteriaceae</taxon>
        <taxon>Flavobacterium</taxon>
    </lineage>
</organism>
<reference evidence="1" key="1">
    <citation type="submission" date="2024-07" db="EMBL/GenBank/DDBJ databases">
        <authorList>
            <person name="Biller S.J."/>
        </authorList>
    </citation>
    <scope>NUCLEOTIDE SEQUENCE</scope>
    <source>
        <strain evidence="1">WC2409</strain>
    </source>
</reference>
<proteinExistence type="predicted"/>
<sequence length="65" mass="7619">MTDISKKTELQQSCITAVMPRYFKCRFFKGQILHSKILEAKDEEDIKTVFGKKYPSRHLLEAIEV</sequence>
<name>A0AB39W744_9FLAO</name>
<protein>
    <submittedName>
        <fullName evidence="1">Uncharacterized protein</fullName>
    </submittedName>
</protein>
<dbReference type="RefSeq" id="WP_369753639.1">
    <property type="nucleotide sequence ID" value="NZ_CP165625.1"/>
</dbReference>
<evidence type="ECO:0000313" key="1">
    <source>
        <dbReference type="EMBL" id="XDU96479.1"/>
    </source>
</evidence>
<dbReference type="AlphaFoldDB" id="A0AB39W744"/>
<gene>
    <name evidence="1" type="ORF">AB3G34_05055</name>
</gene>
<dbReference type="EMBL" id="CP165625">
    <property type="protein sequence ID" value="XDU96479.1"/>
    <property type="molecule type" value="Genomic_DNA"/>
</dbReference>